<keyword evidence="2" id="KW-0964">Secreted</keyword>
<dbReference type="PROSITE" id="PS50041">
    <property type="entry name" value="C_TYPE_LECTIN_2"/>
    <property type="match status" value="1"/>
</dbReference>
<evidence type="ECO:0000256" key="2">
    <source>
        <dbReference type="ARBA" id="ARBA00022525"/>
    </source>
</evidence>
<evidence type="ECO:0000256" key="4">
    <source>
        <dbReference type="SAM" id="MobiDB-lite"/>
    </source>
</evidence>
<dbReference type="InterPro" id="IPR016187">
    <property type="entry name" value="CTDL_fold"/>
</dbReference>
<dbReference type="EMBL" id="OX395136">
    <property type="protein sequence ID" value="CAI5787984.1"/>
    <property type="molecule type" value="Genomic_DNA"/>
</dbReference>
<evidence type="ECO:0000256" key="1">
    <source>
        <dbReference type="ARBA" id="ARBA00004613"/>
    </source>
</evidence>
<evidence type="ECO:0000256" key="5">
    <source>
        <dbReference type="SAM" id="Phobius"/>
    </source>
</evidence>
<dbReference type="PANTHER" id="PTHR15028">
    <property type="entry name" value="CD72-RELATED"/>
    <property type="match status" value="1"/>
</dbReference>
<feature type="compositionally biased region" description="Basic and acidic residues" evidence="4">
    <location>
        <begin position="52"/>
        <end position="66"/>
    </location>
</feature>
<dbReference type="GO" id="GO:0004888">
    <property type="term" value="F:transmembrane signaling receptor activity"/>
    <property type="evidence" value="ECO:0007669"/>
    <property type="project" value="InterPro"/>
</dbReference>
<dbReference type="Gene3D" id="3.10.100.10">
    <property type="entry name" value="Mannose-Binding Protein A, subunit A"/>
    <property type="match status" value="1"/>
</dbReference>
<dbReference type="GO" id="GO:0005886">
    <property type="term" value="C:plasma membrane"/>
    <property type="evidence" value="ECO:0007669"/>
    <property type="project" value="InterPro"/>
</dbReference>
<dbReference type="GO" id="GO:0005576">
    <property type="term" value="C:extracellular region"/>
    <property type="evidence" value="ECO:0007669"/>
    <property type="project" value="UniProtKB-SubCell"/>
</dbReference>
<feature type="coiled-coil region" evidence="3">
    <location>
        <begin position="137"/>
        <end position="203"/>
    </location>
</feature>
<keyword evidence="8" id="KW-1185">Reference proteome</keyword>
<dbReference type="Proteomes" id="UP001178461">
    <property type="component" value="Chromosome 11"/>
</dbReference>
<feature type="transmembrane region" description="Helical" evidence="5">
    <location>
        <begin position="88"/>
        <end position="110"/>
    </location>
</feature>
<accession>A0AA35L249</accession>
<protein>
    <recommendedName>
        <fullName evidence="6">C-type lectin domain-containing protein</fullName>
    </recommendedName>
</protein>
<evidence type="ECO:0000313" key="7">
    <source>
        <dbReference type="EMBL" id="CAI5787984.1"/>
    </source>
</evidence>
<evidence type="ECO:0000259" key="6">
    <source>
        <dbReference type="PROSITE" id="PS50041"/>
    </source>
</evidence>
<dbReference type="InterPro" id="IPR039689">
    <property type="entry name" value="CD72"/>
</dbReference>
<dbReference type="PANTHER" id="PTHR15028:SF6">
    <property type="entry name" value="B-CELL DIFFERENTIATION ANTIGEN CD72"/>
    <property type="match status" value="1"/>
</dbReference>
<dbReference type="Pfam" id="PF00059">
    <property type="entry name" value="Lectin_C"/>
    <property type="match status" value="1"/>
</dbReference>
<proteinExistence type="predicted"/>
<feature type="domain" description="C-type lectin" evidence="6">
    <location>
        <begin position="223"/>
        <end position="341"/>
    </location>
</feature>
<evidence type="ECO:0000313" key="8">
    <source>
        <dbReference type="Proteomes" id="UP001178461"/>
    </source>
</evidence>
<sequence length="341" mass="39966">MSQGVTYADLRFVKVPRRESQEEEPNDGELTYENIQGPRTRGQEEEEEEETSRELEDARGNVKTAEEMEGKDWSYHHGCLREPDRRTWYAILALLATCLFLLATAIGLGVRYGQVSQQLQRESQNHVAQSSLLAQRLGTLEESLSVSQKLLREAERDLRLTRRALEESWRDANRTQRQLGDQVRQADRNLTHLKQEKEQVERALGEATSCQQMGCCPHGWELFRWKCLWVSPPSERKSWRKSKEDCQARSSQLLILKPWSARELWDGVIARDEEPNKYWIGLQITWSAKKKGWVYTWVDDTPYEGVESSQWIRKERHIRTFVRRQPALSNHFLVERGHCRS</sequence>
<keyword evidence="3" id="KW-0175">Coiled coil</keyword>
<keyword evidence="5" id="KW-0812">Transmembrane</keyword>
<feature type="region of interest" description="Disordered" evidence="4">
    <location>
        <begin position="14"/>
        <end position="66"/>
    </location>
</feature>
<reference evidence="7" key="1">
    <citation type="submission" date="2022-12" db="EMBL/GenBank/DDBJ databases">
        <authorList>
            <person name="Alioto T."/>
            <person name="Alioto T."/>
            <person name="Gomez Garrido J."/>
        </authorList>
    </citation>
    <scope>NUCLEOTIDE SEQUENCE</scope>
</reference>
<keyword evidence="5" id="KW-0472">Membrane</keyword>
<organism evidence="7 8">
    <name type="scientific">Podarcis lilfordi</name>
    <name type="common">Lilford's wall lizard</name>
    <dbReference type="NCBI Taxonomy" id="74358"/>
    <lineage>
        <taxon>Eukaryota</taxon>
        <taxon>Metazoa</taxon>
        <taxon>Chordata</taxon>
        <taxon>Craniata</taxon>
        <taxon>Vertebrata</taxon>
        <taxon>Euteleostomi</taxon>
        <taxon>Lepidosauria</taxon>
        <taxon>Squamata</taxon>
        <taxon>Bifurcata</taxon>
        <taxon>Unidentata</taxon>
        <taxon>Episquamata</taxon>
        <taxon>Laterata</taxon>
        <taxon>Lacertibaenia</taxon>
        <taxon>Lacertidae</taxon>
        <taxon>Podarcis</taxon>
    </lineage>
</organism>
<dbReference type="InterPro" id="IPR016186">
    <property type="entry name" value="C-type_lectin-like/link_sf"/>
</dbReference>
<gene>
    <name evidence="7" type="ORF">PODLI_1B039763</name>
</gene>
<dbReference type="SUPFAM" id="SSF56436">
    <property type="entry name" value="C-type lectin-like"/>
    <property type="match status" value="1"/>
</dbReference>
<evidence type="ECO:0000256" key="3">
    <source>
        <dbReference type="SAM" id="Coils"/>
    </source>
</evidence>
<name>A0AA35L249_9SAUR</name>
<keyword evidence="5" id="KW-1133">Transmembrane helix</keyword>
<comment type="subcellular location">
    <subcellularLocation>
        <location evidence="1">Secreted</location>
    </subcellularLocation>
</comment>
<dbReference type="InterPro" id="IPR001304">
    <property type="entry name" value="C-type_lectin-like"/>
</dbReference>
<dbReference type="AlphaFoldDB" id="A0AA35L249"/>